<reference evidence="14 16" key="1">
    <citation type="submission" date="2018-04" db="EMBL/GenBank/DDBJ databases">
        <title>Whole genome sequencing of Morganella morganii AR_0133.</title>
        <authorList>
            <person name="Conlan S."/>
            <person name="Thomas P.J."/>
            <person name="Mullikin J."/>
            <person name="Frank K.M."/>
            <person name="Segre J.A."/>
        </authorList>
    </citation>
    <scope>NUCLEOTIDE SEQUENCE [LARGE SCALE GENOMIC DNA]</scope>
    <source>
        <strain evidence="14 16">AR_0133</strain>
    </source>
</reference>
<keyword evidence="8 12" id="KW-0067">ATP-binding</keyword>
<feature type="region of interest" description="PtIM" evidence="12">
    <location>
        <begin position="242"/>
        <end position="322"/>
    </location>
</feature>
<keyword evidence="4 12" id="KW-0699">rRNA-binding</keyword>
<proteinExistence type="inferred from homology"/>
<dbReference type="HAMAP" id="MF_00847">
    <property type="entry name" value="EttA"/>
    <property type="match status" value="1"/>
</dbReference>
<comment type="subcellular location">
    <subcellularLocation>
        <location evidence="12">Cytoplasm</location>
    </subcellularLocation>
    <text evidence="12">Associates with ribosomes and polysomes.</text>
</comment>
<evidence type="ECO:0000313" key="17">
    <source>
        <dbReference type="Proteomes" id="UP001182247"/>
    </source>
</evidence>
<dbReference type="FunFam" id="3.40.50.300:FF:000183">
    <property type="entry name" value="ABC transporter ATP-binding protein yjjK"/>
    <property type="match status" value="1"/>
</dbReference>
<dbReference type="Proteomes" id="UP000244682">
    <property type="component" value="Chromosome"/>
</dbReference>
<dbReference type="NCBIfam" id="TIGR03719">
    <property type="entry name" value="ABC_ABC_ChvD"/>
    <property type="match status" value="1"/>
</dbReference>
<comment type="function">
    <text evidence="12">A translation factor that gates the progression of the 70S ribosomal initiation complex (IC, containing tRNA(fMet) in the P-site) into the translation elongation cycle by using a mechanism sensitive to the ATP/ADP ratio. Binds to the 70S ribosome E-site where it modulates the state of the translating ribosome during subunit translocation. ATP hydrolysis probably frees it from the ribosome, which can enter the elongation phase.</text>
</comment>
<evidence type="ECO:0000256" key="6">
    <source>
        <dbReference type="ARBA" id="ARBA00022741"/>
    </source>
</evidence>
<evidence type="ECO:0000256" key="3">
    <source>
        <dbReference type="ARBA" id="ARBA00022555"/>
    </source>
</evidence>
<dbReference type="GO" id="GO:0006412">
    <property type="term" value="P:translation"/>
    <property type="evidence" value="ECO:0007669"/>
    <property type="project" value="UniProtKB-KW"/>
</dbReference>
<dbReference type="GO" id="GO:0016887">
    <property type="term" value="F:ATP hydrolysis activity"/>
    <property type="evidence" value="ECO:0007669"/>
    <property type="project" value="UniProtKB-UniRule"/>
</dbReference>
<dbReference type="Pfam" id="PF12848">
    <property type="entry name" value="ABC_tran_Xtn"/>
    <property type="match status" value="1"/>
</dbReference>
<feature type="domain" description="ABC transporter" evidence="13">
    <location>
        <begin position="324"/>
        <end position="541"/>
    </location>
</feature>
<dbReference type="EMBL" id="JAPKIY010000008">
    <property type="protein sequence ID" value="MDS0897430.1"/>
    <property type="molecule type" value="Genomic_DNA"/>
</dbReference>
<dbReference type="GO" id="GO:0005524">
    <property type="term" value="F:ATP binding"/>
    <property type="evidence" value="ECO:0007669"/>
    <property type="project" value="UniProtKB-UniRule"/>
</dbReference>
<name>A0AAE4FC67_MORMO</name>
<dbReference type="GO" id="GO:0000049">
    <property type="term" value="F:tRNA binding"/>
    <property type="evidence" value="ECO:0007669"/>
    <property type="project" value="UniProtKB-UniRule"/>
</dbReference>
<dbReference type="Gene3D" id="3.40.50.300">
    <property type="entry name" value="P-loop containing nucleotide triphosphate hydrolases"/>
    <property type="match status" value="2"/>
</dbReference>
<keyword evidence="2 12" id="KW-0963">Cytoplasm</keyword>
<feature type="binding site" evidence="12">
    <location>
        <begin position="39"/>
        <end position="46"/>
    </location>
    <ligand>
        <name>ATP</name>
        <dbReference type="ChEBI" id="CHEBI:30616"/>
        <label>1</label>
    </ligand>
</feature>
<keyword evidence="10 12" id="KW-0694">RNA-binding</keyword>
<dbReference type="GO" id="GO:0045900">
    <property type="term" value="P:negative regulation of translational elongation"/>
    <property type="evidence" value="ECO:0007669"/>
    <property type="project" value="UniProtKB-UniRule"/>
</dbReference>
<evidence type="ECO:0000256" key="9">
    <source>
        <dbReference type="ARBA" id="ARBA00022845"/>
    </source>
</evidence>
<organism evidence="15 17">
    <name type="scientific">Morganella morganii</name>
    <name type="common">Proteus morganii</name>
    <dbReference type="NCBI Taxonomy" id="582"/>
    <lineage>
        <taxon>Bacteria</taxon>
        <taxon>Pseudomonadati</taxon>
        <taxon>Pseudomonadota</taxon>
        <taxon>Gammaproteobacteria</taxon>
        <taxon>Enterobacterales</taxon>
        <taxon>Morganellaceae</taxon>
        <taxon>Morganella</taxon>
    </lineage>
</organism>
<keyword evidence="11 12" id="KW-0648">Protein biosynthesis</keyword>
<reference evidence="15" key="2">
    <citation type="submission" date="2023-02" db="EMBL/GenBank/DDBJ databases">
        <title>Detection, antimicrobial susceptibility and genomic characterization of NDM-producing species of Morganellaceae, Yersiniaceae, and Enterobacteriaceae other than Klebsiella.</title>
        <authorList>
            <person name="Camargo C.H."/>
            <person name="Sacchi C.T."/>
            <person name="Campos K.R."/>
        </authorList>
    </citation>
    <scope>NUCLEOTIDE SEQUENCE</scope>
    <source>
        <strain evidence="15">1189_21</strain>
    </source>
</reference>
<sequence length="555" mass="62245">MAQYVYSMHRVGKIVPPKRHILKDISLSFFPGAKIGVLGLNGAGKSTLLRIMAGVDTDIEGEARPQPGLNIGYLPQEPKLNPEHTVREAVEEAVAEVKNALTRLDEVYALYADPDADFDKLAKEQGELEAIIQSHDGHNLDNQLERAADALRLPAWDAKIGNLSGGERRRVAICRLLLEKPDMLLLDEPTNHLDAESVAWLERFLHDYEGTVVAITHDRYFLDNVAGWILELDRGEGIPWEGNYSSWLEQKDARLAQEASSEAARRKSIEKELEWIRQNPKGRQSKGKARLARFEELNSVEYQKRNETNELFIPPGPRLGDKVLEVENLTKSYDGRTLIDNLSFSLPKGAIVGIIGPNGAGKSTLFRMISGKEQPDSGTITLGDTVTIASVDQFRDAMDDKKTVWEEVSGGQDIMRIGTTEIPSRAYVGRFNFKGVDQGKRVGELSGGERGRLHLAKLLQVGGNMLLLDEPTNDLDIETLRALENALLEFPGCAMVISHDRWFLDRIATHIIDYQDEGKVEFFEGNFSEYEDYKKRTLGEAALEPHRIKYKRMTK</sequence>
<evidence type="ECO:0000256" key="12">
    <source>
        <dbReference type="HAMAP-Rule" id="MF_00847"/>
    </source>
</evidence>
<dbReference type="NCBIfam" id="NF008775">
    <property type="entry name" value="PRK11819.1"/>
    <property type="match status" value="1"/>
</dbReference>
<accession>A0AAE4FC67</accession>
<protein>
    <recommendedName>
        <fullName evidence="12">Energy-dependent translational throttle protein EttA</fullName>
        <ecNumber evidence="12">3.6.1.-</ecNumber>
    </recommendedName>
    <alternativeName>
        <fullName evidence="12">Translational regulatory factor EttA</fullName>
    </alternativeName>
</protein>
<dbReference type="PROSITE" id="PS00211">
    <property type="entry name" value="ABC_TRANSPORTER_1"/>
    <property type="match status" value="1"/>
</dbReference>
<keyword evidence="7 12" id="KW-0378">Hydrolase</keyword>
<dbReference type="PANTHER" id="PTHR43858">
    <property type="entry name" value="ENERGY-DEPENDENT TRANSLATIONAL THROTTLE PROTEIN ETTA"/>
    <property type="match status" value="1"/>
</dbReference>
<dbReference type="AlphaFoldDB" id="A0AAE4FC67"/>
<evidence type="ECO:0000256" key="4">
    <source>
        <dbReference type="ARBA" id="ARBA00022730"/>
    </source>
</evidence>
<comment type="catalytic activity">
    <reaction evidence="12">
        <text>ATP + H2O = ADP + phosphate + H(+)</text>
        <dbReference type="Rhea" id="RHEA:13065"/>
        <dbReference type="ChEBI" id="CHEBI:15377"/>
        <dbReference type="ChEBI" id="CHEBI:15378"/>
        <dbReference type="ChEBI" id="CHEBI:30616"/>
        <dbReference type="ChEBI" id="CHEBI:43474"/>
        <dbReference type="ChEBI" id="CHEBI:456216"/>
    </reaction>
</comment>
<evidence type="ECO:0000256" key="8">
    <source>
        <dbReference type="ARBA" id="ARBA00022840"/>
    </source>
</evidence>
<evidence type="ECO:0000256" key="1">
    <source>
        <dbReference type="ARBA" id="ARBA00005868"/>
    </source>
</evidence>
<comment type="subunit">
    <text evidence="12">Monomer. Probably contacts ribosomal proteins L1, L5, L33 and S7, the 16S and 23S rRNA and the P-site containing tRNA(fMet).</text>
</comment>
<dbReference type="InterPro" id="IPR017871">
    <property type="entry name" value="ABC_transporter-like_CS"/>
</dbReference>
<dbReference type="Pfam" id="PF00005">
    <property type="entry name" value="ABC_tran"/>
    <property type="match status" value="2"/>
</dbReference>
<dbReference type="InterPro" id="IPR022374">
    <property type="entry name" value="EttA"/>
</dbReference>
<evidence type="ECO:0000313" key="15">
    <source>
        <dbReference type="EMBL" id="MDS0897430.1"/>
    </source>
</evidence>
<dbReference type="InterPro" id="IPR027417">
    <property type="entry name" value="P-loop_NTPase"/>
</dbReference>
<feature type="binding site" evidence="12">
    <location>
        <begin position="356"/>
        <end position="363"/>
    </location>
    <ligand>
        <name>ATP</name>
        <dbReference type="ChEBI" id="CHEBI:30616"/>
        <label>2</label>
    </ligand>
</feature>
<keyword evidence="9 12" id="KW-0810">Translation regulation</keyword>
<dbReference type="GO" id="GO:0043022">
    <property type="term" value="F:ribosome binding"/>
    <property type="evidence" value="ECO:0007669"/>
    <property type="project" value="UniProtKB-UniRule"/>
</dbReference>
<dbReference type="Proteomes" id="UP001182247">
    <property type="component" value="Unassembled WGS sequence"/>
</dbReference>
<dbReference type="InterPro" id="IPR003593">
    <property type="entry name" value="AAA+_ATPase"/>
</dbReference>
<comment type="similarity">
    <text evidence="1 12">Belongs to the ABC transporter superfamily. ABCF family. Translational throttle EttA subfamily.</text>
</comment>
<keyword evidence="5 12" id="KW-0677">Repeat</keyword>
<dbReference type="InterPro" id="IPR003439">
    <property type="entry name" value="ABC_transporter-like_ATP-bd"/>
</dbReference>
<dbReference type="InterPro" id="IPR032781">
    <property type="entry name" value="ABC_tran_Xtn"/>
</dbReference>
<evidence type="ECO:0000313" key="14">
    <source>
        <dbReference type="EMBL" id="AWC92854.1"/>
    </source>
</evidence>
<dbReference type="RefSeq" id="WP_032099035.1">
    <property type="nucleotide sequence ID" value="NZ_ABGYJJ040000001.1"/>
</dbReference>
<evidence type="ECO:0000256" key="11">
    <source>
        <dbReference type="ARBA" id="ARBA00022917"/>
    </source>
</evidence>
<dbReference type="SMART" id="SM00382">
    <property type="entry name" value="AAA"/>
    <property type="match status" value="2"/>
</dbReference>
<dbReference type="FunFam" id="3.40.50.300:FF:000011">
    <property type="entry name" value="Putative ABC transporter ATP-binding component"/>
    <property type="match status" value="1"/>
</dbReference>
<keyword evidence="6 12" id="KW-0547">Nucleotide-binding</keyword>
<feature type="domain" description="ABC transporter" evidence="13">
    <location>
        <begin position="6"/>
        <end position="259"/>
    </location>
</feature>
<dbReference type="SUPFAM" id="SSF52540">
    <property type="entry name" value="P-loop containing nucleoside triphosphate hydrolases"/>
    <property type="match status" value="2"/>
</dbReference>
<dbReference type="GO" id="GO:0005737">
    <property type="term" value="C:cytoplasm"/>
    <property type="evidence" value="ECO:0007669"/>
    <property type="project" value="UniProtKB-SubCell"/>
</dbReference>
<gene>
    <name evidence="12 15" type="primary">ettA</name>
    <name evidence="14" type="ORF">AM380_03930</name>
    <name evidence="15" type="ORF">OSC06_05555</name>
</gene>
<evidence type="ECO:0000256" key="5">
    <source>
        <dbReference type="ARBA" id="ARBA00022737"/>
    </source>
</evidence>
<dbReference type="EMBL" id="CP028956">
    <property type="protein sequence ID" value="AWC92854.1"/>
    <property type="molecule type" value="Genomic_DNA"/>
</dbReference>
<dbReference type="CDD" id="cd03221">
    <property type="entry name" value="ABCF_EF-3"/>
    <property type="match status" value="2"/>
</dbReference>
<feature type="region of interest" description="Arm" evidence="12">
    <location>
        <begin position="95"/>
        <end position="139"/>
    </location>
</feature>
<evidence type="ECO:0000256" key="10">
    <source>
        <dbReference type="ARBA" id="ARBA00022884"/>
    </source>
</evidence>
<dbReference type="GeneID" id="93361875"/>
<comment type="domain">
    <text evidence="12">The arm domain is inserted in the first ABC transporter domain. Probably contacts ribosomal protein L1.</text>
</comment>
<keyword evidence="3 12" id="KW-0820">tRNA-binding</keyword>
<dbReference type="PANTHER" id="PTHR43858:SF1">
    <property type="entry name" value="ABC TRANSPORTER-RELATED PROTEIN"/>
    <property type="match status" value="1"/>
</dbReference>
<comment type="domain">
    <text evidence="12">The P-site tRNA interaction motif (PtIM domain) probably interacts with the P-site tRNA(fMet) as well as the 23S rRNA.</text>
</comment>
<dbReference type="EC" id="3.6.1.-" evidence="12"/>
<evidence type="ECO:0000256" key="2">
    <source>
        <dbReference type="ARBA" id="ARBA00022490"/>
    </source>
</evidence>
<evidence type="ECO:0000256" key="7">
    <source>
        <dbReference type="ARBA" id="ARBA00022801"/>
    </source>
</evidence>
<evidence type="ECO:0000313" key="16">
    <source>
        <dbReference type="Proteomes" id="UP000244682"/>
    </source>
</evidence>
<dbReference type="PROSITE" id="PS50893">
    <property type="entry name" value="ABC_TRANSPORTER_2"/>
    <property type="match status" value="2"/>
</dbReference>
<evidence type="ECO:0000259" key="13">
    <source>
        <dbReference type="PROSITE" id="PS50893"/>
    </source>
</evidence>
<dbReference type="GO" id="GO:0019843">
    <property type="term" value="F:rRNA binding"/>
    <property type="evidence" value="ECO:0007669"/>
    <property type="project" value="UniProtKB-UniRule"/>
</dbReference>